<gene>
    <name evidence="1" type="ORF">CLAN_0817</name>
</gene>
<evidence type="ECO:0000313" key="1">
    <source>
        <dbReference type="EMBL" id="ARQ97563.1"/>
    </source>
</evidence>
<dbReference type="EMBL" id="CP015578">
    <property type="protein sequence ID" value="ARQ97563.1"/>
    <property type="molecule type" value="Genomic_DNA"/>
</dbReference>
<dbReference type="GeneID" id="46921290"/>
<protein>
    <recommendedName>
        <fullName evidence="3">Stringent starvation protein B</fullName>
    </recommendedName>
</protein>
<sequence>MLEEILEDREFGSMMRRNIYDLLNFLIEKGATFDILANTKFVSFNPELPDEIRSSFNPSVILFSLAGYTLSSVEISRDEIKFEAGFGADDFASVVSIPIGAIIRVSIDENIVLINFATYNPNDSKTKQEHSKQIFLNNPKNRDIFKGQ</sequence>
<reference evidence="2" key="1">
    <citation type="journal article" date="2017" name="Genome Biol. Evol.">
        <title>Comparative Genomic Analysis Identifies a Campylobacter Clade Deficient in Selenium Metabolism.</title>
        <authorList>
            <person name="Miller W.G."/>
            <person name="Yee E."/>
            <person name="Lopes B.S."/>
            <person name="Chapman M.H."/>
            <person name="Huynh S."/>
            <person name="Bono J.L."/>
            <person name="Parker C.T."/>
            <person name="Strachan N.J.C."/>
            <person name="Forbes K.J."/>
        </authorList>
    </citation>
    <scope>NUCLEOTIDE SEQUENCE [LARGE SCALE GENOMIC DNA]</scope>
    <source>
        <strain evidence="2">NCTC 13004</strain>
    </source>
</reference>
<dbReference type="Proteomes" id="UP000202031">
    <property type="component" value="Chromosome"/>
</dbReference>
<accession>A0A1X9SMT9</accession>
<dbReference type="KEGG" id="clx:CLAN_0817"/>
<proteinExistence type="predicted"/>
<evidence type="ECO:0000313" key="2">
    <source>
        <dbReference type="Proteomes" id="UP000202031"/>
    </source>
</evidence>
<dbReference type="Gene3D" id="2.30.30.220">
    <property type="entry name" value="SspB-like"/>
    <property type="match status" value="1"/>
</dbReference>
<evidence type="ECO:0008006" key="3">
    <source>
        <dbReference type="Google" id="ProtNLM"/>
    </source>
</evidence>
<dbReference type="InterPro" id="IPR036760">
    <property type="entry name" value="SspB-like_sf"/>
</dbReference>
<reference evidence="2" key="2">
    <citation type="journal article" date="2017" name="Genome Biol. Evol.">
        <title>Comparative genomic analysis identifies a Campylobacter clade deficient in selenium metabolism.</title>
        <authorList>
            <person name="Miller W.G."/>
            <person name="Yee E."/>
            <person name="Lopes B.S."/>
            <person name="Chapman M.H."/>
            <person name="Huynh S."/>
            <person name="Bono J.L."/>
            <person name="Parker C.T."/>
            <person name="Strachan N.J.C."/>
            <person name="Forbes K.J."/>
        </authorList>
    </citation>
    <scope>NUCLEOTIDE SEQUENCE [LARGE SCALE GENOMIC DNA]</scope>
    <source>
        <strain evidence="2">NCTC 13004</strain>
    </source>
</reference>
<name>A0A1X9SMT9_9BACT</name>
<dbReference type="AlphaFoldDB" id="A0A1X9SMT9"/>
<organism evidence="1 2">
    <name type="scientific">Campylobacter lanienae NCTC 13004</name>
    <dbReference type="NCBI Taxonomy" id="1031753"/>
    <lineage>
        <taxon>Bacteria</taxon>
        <taxon>Pseudomonadati</taxon>
        <taxon>Campylobacterota</taxon>
        <taxon>Epsilonproteobacteria</taxon>
        <taxon>Campylobacterales</taxon>
        <taxon>Campylobacteraceae</taxon>
        <taxon>Campylobacter</taxon>
    </lineage>
</organism>
<dbReference type="RefSeq" id="WP_100590662.1">
    <property type="nucleotide sequence ID" value="NZ_CP015578.1"/>
</dbReference>